<protein>
    <recommendedName>
        <fullName evidence="2">UPF0250 protein H0A36_17990</fullName>
    </recommendedName>
</protein>
<reference evidence="3 4" key="1">
    <citation type="submission" date="2020-07" db="EMBL/GenBank/DDBJ databases">
        <title>Endozoicomonas sp. nov., isolated from sediment.</title>
        <authorList>
            <person name="Gu T."/>
        </authorList>
    </citation>
    <scope>NUCLEOTIDE SEQUENCE [LARGE SCALE GENOMIC DNA]</scope>
    <source>
        <strain evidence="3 4">SM1973</strain>
    </source>
</reference>
<dbReference type="EMBL" id="JACCKB010000031">
    <property type="protein sequence ID" value="NYZ67910.1"/>
    <property type="molecule type" value="Genomic_DNA"/>
</dbReference>
<gene>
    <name evidence="3" type="ORF">H0A36_17990</name>
</gene>
<name>A0A853I1S2_9GAMM</name>
<comment type="caution">
    <text evidence="3">The sequence shown here is derived from an EMBL/GenBank/DDBJ whole genome shotgun (WGS) entry which is preliminary data.</text>
</comment>
<dbReference type="Gene3D" id="3.30.70.260">
    <property type="match status" value="1"/>
</dbReference>
<accession>A0A853I1S2</accession>
<evidence type="ECO:0000313" key="4">
    <source>
        <dbReference type="Proteomes" id="UP000569732"/>
    </source>
</evidence>
<dbReference type="PANTHER" id="PTHR38036">
    <property type="entry name" value="UPF0250 PROTEIN YBED"/>
    <property type="match status" value="1"/>
</dbReference>
<keyword evidence="4" id="KW-1185">Reference proteome</keyword>
<dbReference type="GO" id="GO:0005829">
    <property type="term" value="C:cytosol"/>
    <property type="evidence" value="ECO:0007669"/>
    <property type="project" value="TreeGrafter"/>
</dbReference>
<dbReference type="AlphaFoldDB" id="A0A853I1S2"/>
<dbReference type="Proteomes" id="UP000569732">
    <property type="component" value="Unassembled WGS sequence"/>
</dbReference>
<dbReference type="SUPFAM" id="SSF117991">
    <property type="entry name" value="YbeD/HP0495-like"/>
    <property type="match status" value="1"/>
</dbReference>
<dbReference type="InterPro" id="IPR027471">
    <property type="entry name" value="YbeD-like_sf"/>
</dbReference>
<dbReference type="PANTHER" id="PTHR38036:SF1">
    <property type="entry name" value="UPF0250 PROTEIN YBED"/>
    <property type="match status" value="1"/>
</dbReference>
<proteinExistence type="inferred from homology"/>
<dbReference type="RefSeq" id="WP_180569927.1">
    <property type="nucleotide sequence ID" value="NZ_JACCKB010000031.1"/>
</dbReference>
<dbReference type="InterPro" id="IPR007454">
    <property type="entry name" value="UPF0250_YbeD-like"/>
</dbReference>
<evidence type="ECO:0000256" key="1">
    <source>
        <dbReference type="ARBA" id="ARBA00008460"/>
    </source>
</evidence>
<dbReference type="Pfam" id="PF04359">
    <property type="entry name" value="DUF493"/>
    <property type="match status" value="1"/>
</dbReference>
<evidence type="ECO:0000256" key="2">
    <source>
        <dbReference type="HAMAP-Rule" id="MF_00659"/>
    </source>
</evidence>
<sequence length="92" mass="10225">MTEQDKSQTPPKIEFPCDYPIKVMGVATTDFEQFVIDVMKKHDPSFSGKAAIRDSRKGKYQAVNVTITATGEDQLKAIFEELKASGRVAMVL</sequence>
<comment type="similarity">
    <text evidence="1 2">Belongs to the UPF0250 family.</text>
</comment>
<dbReference type="HAMAP" id="MF_00659">
    <property type="entry name" value="UPF0250"/>
    <property type="match status" value="1"/>
</dbReference>
<evidence type="ECO:0000313" key="3">
    <source>
        <dbReference type="EMBL" id="NYZ67910.1"/>
    </source>
</evidence>
<organism evidence="3 4">
    <name type="scientific">Spartinivicinus marinus</name>
    <dbReference type="NCBI Taxonomy" id="2994442"/>
    <lineage>
        <taxon>Bacteria</taxon>
        <taxon>Pseudomonadati</taxon>
        <taxon>Pseudomonadota</taxon>
        <taxon>Gammaproteobacteria</taxon>
        <taxon>Oceanospirillales</taxon>
        <taxon>Zooshikellaceae</taxon>
        <taxon>Spartinivicinus</taxon>
    </lineage>
</organism>